<evidence type="ECO:0000313" key="2">
    <source>
        <dbReference type="EMBL" id="RVT93838.1"/>
    </source>
</evidence>
<proteinExistence type="predicted"/>
<dbReference type="RefSeq" id="WP_127742857.1">
    <property type="nucleotide sequence ID" value="NZ_SACN01000001.1"/>
</dbReference>
<evidence type="ECO:0008006" key="4">
    <source>
        <dbReference type="Google" id="ProtNLM"/>
    </source>
</evidence>
<reference evidence="2 3" key="1">
    <citation type="submission" date="2019-01" db="EMBL/GenBank/DDBJ databases">
        <authorList>
            <person name="Chen W.-M."/>
        </authorList>
    </citation>
    <scope>NUCLEOTIDE SEQUENCE [LARGE SCALE GENOMIC DNA]</scope>
    <source>
        <strain evidence="2 3">CCP-7</strain>
    </source>
</reference>
<name>A0A437M7Y8_9SPHN</name>
<dbReference type="AlphaFoldDB" id="A0A437M7Y8"/>
<sequence length="173" mass="18100">MSSEGQAAPGALKAAIIVVVLIPLVAGYMVLGSTIGIVHLWSGFLFTLYWSAIHHASPAAYWPDLLGALMGVGYAFLCHWLPMQGTAGGIALLAILCVTTWMLIRGMLPLIINLGLMLFLTVCTIPMVGASNDHLNIAIGVVYGAAYSGLLFLAATNLGKLRANRAPAPAPAE</sequence>
<keyword evidence="1" id="KW-0812">Transmembrane</keyword>
<dbReference type="EMBL" id="SACN01000001">
    <property type="protein sequence ID" value="RVT93838.1"/>
    <property type="molecule type" value="Genomic_DNA"/>
</dbReference>
<protein>
    <recommendedName>
        <fullName evidence="4">DUF1097 domain-containing protein</fullName>
    </recommendedName>
</protein>
<keyword evidence="3" id="KW-1185">Reference proteome</keyword>
<evidence type="ECO:0000313" key="3">
    <source>
        <dbReference type="Proteomes" id="UP000282971"/>
    </source>
</evidence>
<evidence type="ECO:0000256" key="1">
    <source>
        <dbReference type="SAM" id="Phobius"/>
    </source>
</evidence>
<comment type="caution">
    <text evidence="2">The sequence shown here is derived from an EMBL/GenBank/DDBJ whole genome shotgun (WGS) entry which is preliminary data.</text>
</comment>
<organism evidence="2 3">
    <name type="scientific">Sphingomonas crocodyli</name>
    <dbReference type="NCBI Taxonomy" id="1979270"/>
    <lineage>
        <taxon>Bacteria</taxon>
        <taxon>Pseudomonadati</taxon>
        <taxon>Pseudomonadota</taxon>
        <taxon>Alphaproteobacteria</taxon>
        <taxon>Sphingomonadales</taxon>
        <taxon>Sphingomonadaceae</taxon>
        <taxon>Sphingomonas</taxon>
    </lineage>
</organism>
<feature type="transmembrane region" description="Helical" evidence="1">
    <location>
        <begin position="37"/>
        <end position="53"/>
    </location>
</feature>
<dbReference type="Proteomes" id="UP000282971">
    <property type="component" value="Unassembled WGS sequence"/>
</dbReference>
<gene>
    <name evidence="2" type="ORF">EOD43_08235</name>
</gene>
<feature type="transmembrane region" description="Helical" evidence="1">
    <location>
        <begin position="135"/>
        <end position="155"/>
    </location>
</feature>
<accession>A0A437M7Y8</accession>
<keyword evidence="1" id="KW-1133">Transmembrane helix</keyword>
<feature type="transmembrane region" description="Helical" evidence="1">
    <location>
        <begin position="12"/>
        <end position="31"/>
    </location>
</feature>
<keyword evidence="1" id="KW-0472">Membrane</keyword>
<feature type="transmembrane region" description="Helical" evidence="1">
    <location>
        <begin position="111"/>
        <end position="129"/>
    </location>
</feature>
<feature type="transmembrane region" description="Helical" evidence="1">
    <location>
        <begin position="88"/>
        <end position="104"/>
    </location>
</feature>
<dbReference type="OrthoDB" id="9151440at2"/>